<organism evidence="1 2">
    <name type="scientific">Actinotalea soli</name>
    <dbReference type="NCBI Taxonomy" id="2819234"/>
    <lineage>
        <taxon>Bacteria</taxon>
        <taxon>Bacillati</taxon>
        <taxon>Actinomycetota</taxon>
        <taxon>Actinomycetes</taxon>
        <taxon>Micrococcales</taxon>
        <taxon>Cellulomonadaceae</taxon>
        <taxon>Actinotalea</taxon>
    </lineage>
</organism>
<reference evidence="1" key="1">
    <citation type="submission" date="2021-03" db="EMBL/GenBank/DDBJ databases">
        <title>Actinotalea soli sp. nov., isolated from soil.</title>
        <authorList>
            <person name="Ping W."/>
            <person name="Zhang J."/>
        </authorList>
    </citation>
    <scope>NUCLEOTIDE SEQUENCE</scope>
    <source>
        <strain evidence="1">BY-33</strain>
    </source>
</reference>
<dbReference type="AlphaFoldDB" id="A0A939RUH6"/>
<evidence type="ECO:0000313" key="1">
    <source>
        <dbReference type="EMBL" id="MBO1751345.1"/>
    </source>
</evidence>
<proteinExistence type="predicted"/>
<name>A0A939RUH6_9CELL</name>
<dbReference type="EMBL" id="JAGEMK010000002">
    <property type="protein sequence ID" value="MBO1751345.1"/>
    <property type="molecule type" value="Genomic_DNA"/>
</dbReference>
<sequence length="98" mass="10867">MGGLEAFVETPALRALIVDVPNPRRARPVLDLRDLRHCRELDWIELWRAARLRGVDVVAGLPRLEDLVVQSGNCEPTDVEGLPITVTPATRRHPGEGV</sequence>
<accession>A0A939RUH6</accession>
<evidence type="ECO:0000313" key="2">
    <source>
        <dbReference type="Proteomes" id="UP000664209"/>
    </source>
</evidence>
<comment type="caution">
    <text evidence="1">The sequence shown here is derived from an EMBL/GenBank/DDBJ whole genome shotgun (WGS) entry which is preliminary data.</text>
</comment>
<dbReference type="Proteomes" id="UP000664209">
    <property type="component" value="Unassembled WGS sequence"/>
</dbReference>
<keyword evidence="2" id="KW-1185">Reference proteome</keyword>
<dbReference type="RefSeq" id="WP_208055006.1">
    <property type="nucleotide sequence ID" value="NZ_JAGEMK010000002.1"/>
</dbReference>
<protein>
    <submittedName>
        <fullName evidence="1">Uncharacterized protein</fullName>
    </submittedName>
</protein>
<gene>
    <name evidence="1" type="ORF">J4G33_05965</name>
</gene>